<dbReference type="PANTHER" id="PTHR13129">
    <property type="entry name" value="VPRBP PROTEIN-RELATED"/>
    <property type="match status" value="1"/>
</dbReference>
<evidence type="ECO:0000256" key="2">
    <source>
        <dbReference type="ARBA" id="ARBA00023242"/>
    </source>
</evidence>
<feature type="compositionally biased region" description="Polar residues" evidence="3">
    <location>
        <begin position="83"/>
        <end position="104"/>
    </location>
</feature>
<name>A0ABR2N2A4_9ASPA</name>
<proteinExistence type="predicted"/>
<organism evidence="4 5">
    <name type="scientific">Platanthera guangdongensis</name>
    <dbReference type="NCBI Taxonomy" id="2320717"/>
    <lineage>
        <taxon>Eukaryota</taxon>
        <taxon>Viridiplantae</taxon>
        <taxon>Streptophyta</taxon>
        <taxon>Embryophyta</taxon>
        <taxon>Tracheophyta</taxon>
        <taxon>Spermatophyta</taxon>
        <taxon>Magnoliopsida</taxon>
        <taxon>Liliopsida</taxon>
        <taxon>Asparagales</taxon>
        <taxon>Orchidaceae</taxon>
        <taxon>Orchidoideae</taxon>
        <taxon>Orchideae</taxon>
        <taxon>Orchidinae</taxon>
        <taxon>Platanthera</taxon>
    </lineage>
</organism>
<sequence>MRSPSASNSVVEISHSGTRSNADVTTAIKPSNILPMKRKLTELKDPGCATPEAKRLAKFDSSSLPPPFQTPSTGRRGYMTIDGISQSSTSNLTPKCTSGRTVTSPIPMDSSEEIHSLSITGAPGTPLPQLGLQGEQLPGNMDRMTLDSLVVQYLKHQHRQCPAPITTLPPLSLLHPHVCPDPAAASMHQQMSLHGLVIVSLASSIVVSISEIVNLYIVGLGHVGLVESAVLGDAQLILSSGTSDVKLWHASSLSNGPVHSFDECKAARFSHSITTFAALSTDSSSREVLIYDIQTCSVDLRLSDGSINPPAAFRGNAQSLVHFSPLDTTLLWNGVLWDRRTAAPLHRFDQFTDYGGGGFHPSGNEIEWIRELQERTLQRRFDFIHSTFTGCWNVRGDIENSPKLTEMGHCPAMIDVSWTHESLKVSLHFAQTVGRALERFRELPPPTHPPSTTLRPPFRPVSSFPADCVVFGVPNPPPITATAPPPLLQPHLKLVYHSRTSPPHFPPDSHHIPQSPLTPSTNCPSCSPSSSSPVAAAYLHVSPTPNQPYSAPPLPRNHFPSNNPCRNSSMSRPFVRRHPTL</sequence>
<evidence type="ECO:0000313" key="4">
    <source>
        <dbReference type="EMBL" id="KAK8970634.1"/>
    </source>
</evidence>
<dbReference type="InterPro" id="IPR015943">
    <property type="entry name" value="WD40/YVTN_repeat-like_dom_sf"/>
</dbReference>
<dbReference type="EMBL" id="JBBWWR010000001">
    <property type="protein sequence ID" value="KAK8970634.1"/>
    <property type="molecule type" value="Genomic_DNA"/>
</dbReference>
<feature type="compositionally biased region" description="Polar residues" evidence="3">
    <location>
        <begin position="559"/>
        <end position="571"/>
    </location>
</feature>
<reference evidence="4 5" key="1">
    <citation type="journal article" date="2022" name="Nat. Plants">
        <title>Genomes of leafy and leafless Platanthera orchids illuminate the evolution of mycoheterotrophy.</title>
        <authorList>
            <person name="Li M.H."/>
            <person name="Liu K.W."/>
            <person name="Li Z."/>
            <person name="Lu H.C."/>
            <person name="Ye Q.L."/>
            <person name="Zhang D."/>
            <person name="Wang J.Y."/>
            <person name="Li Y.F."/>
            <person name="Zhong Z.M."/>
            <person name="Liu X."/>
            <person name="Yu X."/>
            <person name="Liu D.K."/>
            <person name="Tu X.D."/>
            <person name="Liu B."/>
            <person name="Hao Y."/>
            <person name="Liao X.Y."/>
            <person name="Jiang Y.T."/>
            <person name="Sun W.H."/>
            <person name="Chen J."/>
            <person name="Chen Y.Q."/>
            <person name="Ai Y."/>
            <person name="Zhai J.W."/>
            <person name="Wu S.S."/>
            <person name="Zhou Z."/>
            <person name="Hsiao Y.Y."/>
            <person name="Wu W.L."/>
            <person name="Chen Y.Y."/>
            <person name="Lin Y.F."/>
            <person name="Hsu J.L."/>
            <person name="Li C.Y."/>
            <person name="Wang Z.W."/>
            <person name="Zhao X."/>
            <person name="Zhong W.Y."/>
            <person name="Ma X.K."/>
            <person name="Ma L."/>
            <person name="Huang J."/>
            <person name="Chen G.Z."/>
            <person name="Huang M.Z."/>
            <person name="Huang L."/>
            <person name="Peng D.H."/>
            <person name="Luo Y.B."/>
            <person name="Zou S.Q."/>
            <person name="Chen S.P."/>
            <person name="Lan S."/>
            <person name="Tsai W.C."/>
            <person name="Van de Peer Y."/>
            <person name="Liu Z.J."/>
        </authorList>
    </citation>
    <scope>NUCLEOTIDE SEQUENCE [LARGE SCALE GENOMIC DNA]</scope>
    <source>
        <strain evidence="4">Lor288</strain>
    </source>
</reference>
<dbReference type="PANTHER" id="PTHR13129:SF4">
    <property type="entry name" value="DDB1- AND CUL4-ASSOCIATED FACTOR 1"/>
    <property type="match status" value="1"/>
</dbReference>
<keyword evidence="5" id="KW-1185">Reference proteome</keyword>
<evidence type="ECO:0000256" key="3">
    <source>
        <dbReference type="SAM" id="MobiDB-lite"/>
    </source>
</evidence>
<dbReference type="Proteomes" id="UP001412067">
    <property type="component" value="Unassembled WGS sequence"/>
</dbReference>
<feature type="region of interest" description="Disordered" evidence="3">
    <location>
        <begin position="498"/>
        <end position="526"/>
    </location>
</feature>
<evidence type="ECO:0000313" key="5">
    <source>
        <dbReference type="Proteomes" id="UP001412067"/>
    </source>
</evidence>
<feature type="compositionally biased region" description="Low complexity" evidence="3">
    <location>
        <begin position="515"/>
        <end position="526"/>
    </location>
</feature>
<feature type="region of interest" description="Disordered" evidence="3">
    <location>
        <begin position="59"/>
        <end position="107"/>
    </location>
</feature>
<comment type="caution">
    <text evidence="4">The sequence shown here is derived from an EMBL/GenBank/DDBJ whole genome shotgun (WGS) entry which is preliminary data.</text>
</comment>
<feature type="compositionally biased region" description="Polar residues" evidence="3">
    <location>
        <begin position="1"/>
        <end position="24"/>
    </location>
</feature>
<comment type="subcellular location">
    <subcellularLocation>
        <location evidence="1">Nucleus</location>
    </subcellularLocation>
</comment>
<evidence type="ECO:0000256" key="1">
    <source>
        <dbReference type="ARBA" id="ARBA00004123"/>
    </source>
</evidence>
<dbReference type="InterPro" id="IPR033270">
    <property type="entry name" value="VPRBP/DCAF1"/>
</dbReference>
<feature type="region of interest" description="Disordered" evidence="3">
    <location>
        <begin position="1"/>
        <end position="30"/>
    </location>
</feature>
<gene>
    <name evidence="4" type="ORF">KSP40_PGU006778</name>
</gene>
<keyword evidence="2" id="KW-0539">Nucleus</keyword>
<dbReference type="Gene3D" id="2.130.10.10">
    <property type="entry name" value="YVTN repeat-like/Quinoprotein amine dehydrogenase"/>
    <property type="match status" value="1"/>
</dbReference>
<accession>A0ABR2N2A4</accession>
<feature type="region of interest" description="Disordered" evidence="3">
    <location>
        <begin position="547"/>
        <end position="581"/>
    </location>
</feature>
<protein>
    <submittedName>
        <fullName evidence="4">Uncharacterized protein</fullName>
    </submittedName>
</protein>